<dbReference type="Pfam" id="PF01522">
    <property type="entry name" value="Polysacc_deac_1"/>
    <property type="match status" value="1"/>
</dbReference>
<comment type="function">
    <text evidence="1">Is involved in generating a small heat-stable compound (Nod), an acylated oligomer of N-acetylglucosamine, that stimulates mitosis in various plant protoplasts.</text>
</comment>
<reference evidence="6 7" key="1">
    <citation type="submission" date="2019-07" db="EMBL/GenBank/DDBJ databases">
        <title>Sphingomonas solaris sp. nov., isolated from a solar panel from Boston, Massachusetts.</title>
        <authorList>
            <person name="Tanner K."/>
            <person name="Pascual J."/>
            <person name="Mancuso C."/>
            <person name="Pereto J."/>
            <person name="Khalil A."/>
            <person name="Vilanova C."/>
        </authorList>
    </citation>
    <scope>NUCLEOTIDE SEQUENCE [LARGE SCALE GENOMIC DNA]</scope>
    <source>
        <strain evidence="6 7">R4DWN</strain>
    </source>
</reference>
<evidence type="ECO:0000313" key="6">
    <source>
        <dbReference type="EMBL" id="TVV76558.1"/>
    </source>
</evidence>
<dbReference type="InterPro" id="IPR011330">
    <property type="entry name" value="Glyco_hydro/deAcase_b/a-brl"/>
</dbReference>
<dbReference type="OrthoDB" id="9787041at2"/>
<dbReference type="GO" id="GO:0005975">
    <property type="term" value="P:carbohydrate metabolic process"/>
    <property type="evidence" value="ECO:0007669"/>
    <property type="project" value="InterPro"/>
</dbReference>
<name>A0A558RB20_9SPHN</name>
<dbReference type="EMBL" id="VNIM01000009">
    <property type="protein sequence ID" value="TVV76558.1"/>
    <property type="molecule type" value="Genomic_DNA"/>
</dbReference>
<evidence type="ECO:0000313" key="7">
    <source>
        <dbReference type="Proteomes" id="UP000318681"/>
    </source>
</evidence>
<keyword evidence="7" id="KW-1185">Reference proteome</keyword>
<dbReference type="CDD" id="cd10979">
    <property type="entry name" value="CE4_PuuE_like"/>
    <property type="match status" value="1"/>
</dbReference>
<accession>A0A558RB20</accession>
<evidence type="ECO:0000256" key="4">
    <source>
        <dbReference type="ARBA" id="ARBA00032976"/>
    </source>
</evidence>
<dbReference type="InterPro" id="IPR002509">
    <property type="entry name" value="NODB_dom"/>
</dbReference>
<dbReference type="SUPFAM" id="SSF88713">
    <property type="entry name" value="Glycoside hydrolase/deacetylase"/>
    <property type="match status" value="1"/>
</dbReference>
<dbReference type="Proteomes" id="UP000318681">
    <property type="component" value="Unassembled WGS sequence"/>
</dbReference>
<dbReference type="RefSeq" id="WP_145148382.1">
    <property type="nucleotide sequence ID" value="NZ_VNIM01000009.1"/>
</dbReference>
<proteinExistence type="inferred from homology"/>
<evidence type="ECO:0000256" key="3">
    <source>
        <dbReference type="ARBA" id="ARBA00020071"/>
    </source>
</evidence>
<evidence type="ECO:0000256" key="2">
    <source>
        <dbReference type="ARBA" id="ARBA00010973"/>
    </source>
</evidence>
<dbReference type="Gene3D" id="3.20.20.370">
    <property type="entry name" value="Glycoside hydrolase/deacetylase"/>
    <property type="match status" value="1"/>
</dbReference>
<gene>
    <name evidence="6" type="ORF">FOY91_04000</name>
</gene>
<dbReference type="AlphaFoldDB" id="A0A558RB20"/>
<feature type="domain" description="NodB homology" evidence="5">
    <location>
        <begin position="81"/>
        <end position="190"/>
    </location>
</feature>
<comment type="caution">
    <text evidence="6">The sequence shown here is derived from an EMBL/GenBank/DDBJ whole genome shotgun (WGS) entry which is preliminary data.</text>
</comment>
<evidence type="ECO:0000256" key="1">
    <source>
        <dbReference type="ARBA" id="ARBA00003236"/>
    </source>
</evidence>
<sequence length="309" mass="33974">MTLDPAYLDYAHRREGMDHDLYPWSNLFSRPPLAWPNGEKVLSWIVIDLEWFPITPDAKPFLAPGHMQTAYPDYRHYTSRDYGNRVGIYRLLDALDKAGAKASVAMNSAIADRYPALVRDIVLAGHEIIAHATDMNATIATGVAEADEREMIAASLAGLTRTTGAAPRGWLSIARSQSFNTPALLAEAGIAYCCDWVNDDLPYRMTTSNGPILNLPLNHELSDRQILNVQQQSMASYCEQIRDAFDWLAREAETSGGGRMLALNVTPYITGLPYRMAEFEALLMWLAGQPGHGFATGAQIAASADAQLG</sequence>
<protein>
    <recommendedName>
        <fullName evidence="3">Chitooligosaccharide deacetylase</fullName>
    </recommendedName>
    <alternativeName>
        <fullName evidence="4">Nodulation protein B</fullName>
    </alternativeName>
</protein>
<organism evidence="6 7">
    <name type="scientific">Alterirhizorhabdus solaris</name>
    <dbReference type="NCBI Taxonomy" id="2529389"/>
    <lineage>
        <taxon>Bacteria</taxon>
        <taxon>Pseudomonadati</taxon>
        <taxon>Pseudomonadota</taxon>
        <taxon>Alphaproteobacteria</taxon>
        <taxon>Sphingomonadales</taxon>
        <taxon>Rhizorhabdaceae</taxon>
        <taxon>Alterirhizorhabdus</taxon>
    </lineage>
</organism>
<comment type="similarity">
    <text evidence="2">Belongs to the polysaccharide deacetylase family.</text>
</comment>
<dbReference type="GO" id="GO:0016810">
    <property type="term" value="F:hydrolase activity, acting on carbon-nitrogen (but not peptide) bonds"/>
    <property type="evidence" value="ECO:0007669"/>
    <property type="project" value="InterPro"/>
</dbReference>
<dbReference type="PANTHER" id="PTHR43123">
    <property type="entry name" value="POLYSACCHARIDE DEACETYLASE-RELATED"/>
    <property type="match status" value="1"/>
</dbReference>
<dbReference type="PANTHER" id="PTHR43123:SF4">
    <property type="entry name" value="POLYSACCHARIDE DEACETYLASE"/>
    <property type="match status" value="1"/>
</dbReference>
<evidence type="ECO:0000259" key="5">
    <source>
        <dbReference type="Pfam" id="PF01522"/>
    </source>
</evidence>